<keyword evidence="1" id="KW-0472">Membrane</keyword>
<proteinExistence type="predicted"/>
<accession>A0A3N2DGR5</accession>
<feature type="transmembrane region" description="Helical" evidence="1">
    <location>
        <begin position="48"/>
        <end position="70"/>
    </location>
</feature>
<dbReference type="OrthoDB" id="332175at2"/>
<evidence type="ECO:0008006" key="4">
    <source>
        <dbReference type="Google" id="ProtNLM"/>
    </source>
</evidence>
<keyword evidence="3" id="KW-1185">Reference proteome</keyword>
<dbReference type="AlphaFoldDB" id="A0A3N2DGR5"/>
<dbReference type="Proteomes" id="UP000275394">
    <property type="component" value="Unassembled WGS sequence"/>
</dbReference>
<protein>
    <recommendedName>
        <fullName evidence="4">Multidrug transporter</fullName>
    </recommendedName>
</protein>
<name>A0A3N2DGR5_9GAMM</name>
<evidence type="ECO:0000256" key="1">
    <source>
        <dbReference type="SAM" id="Phobius"/>
    </source>
</evidence>
<reference evidence="2 3" key="1">
    <citation type="submission" date="2018-11" db="EMBL/GenBank/DDBJ databases">
        <title>Genomic Encyclopedia of Type Strains, Phase IV (KMG-IV): sequencing the most valuable type-strain genomes for metagenomic binning, comparative biology and taxonomic classification.</title>
        <authorList>
            <person name="Goeker M."/>
        </authorList>
    </citation>
    <scope>NUCLEOTIDE SEQUENCE [LARGE SCALE GENOMIC DNA]</scope>
    <source>
        <strain evidence="2 3">DSM 100316</strain>
    </source>
</reference>
<keyword evidence="1" id="KW-0812">Transmembrane</keyword>
<evidence type="ECO:0000313" key="2">
    <source>
        <dbReference type="EMBL" id="ROR98949.1"/>
    </source>
</evidence>
<evidence type="ECO:0000313" key="3">
    <source>
        <dbReference type="Proteomes" id="UP000275394"/>
    </source>
</evidence>
<sequence>MRKLTSMKILPMRTMIALFFGLLLSLPQLTIAAAVEEEPTALAMTGDLLIARPVLAGITVISTAVFIVALPFSLLGGNTAETAETLVSGPFEATFVRCLGCTQSGRKHEVRENADSRVSE</sequence>
<comment type="caution">
    <text evidence="2">The sequence shown here is derived from an EMBL/GenBank/DDBJ whole genome shotgun (WGS) entry which is preliminary data.</text>
</comment>
<keyword evidence="1" id="KW-1133">Transmembrane helix</keyword>
<organism evidence="2 3">
    <name type="scientific">Sinobacterium caligoides</name>
    <dbReference type="NCBI Taxonomy" id="933926"/>
    <lineage>
        <taxon>Bacteria</taxon>
        <taxon>Pseudomonadati</taxon>
        <taxon>Pseudomonadota</taxon>
        <taxon>Gammaproteobacteria</taxon>
        <taxon>Cellvibrionales</taxon>
        <taxon>Spongiibacteraceae</taxon>
        <taxon>Sinobacterium</taxon>
    </lineage>
</organism>
<dbReference type="EMBL" id="RKHR01000006">
    <property type="protein sequence ID" value="ROR98949.1"/>
    <property type="molecule type" value="Genomic_DNA"/>
</dbReference>
<gene>
    <name evidence="2" type="ORF">EDC56_3189</name>
</gene>